<reference evidence="1" key="1">
    <citation type="journal article" date="2012" name="J. Bacteriol.">
        <title>Genome Sequence of Streptomyces auratus Strain AGR0001, a Phoslactomycin-Producing Actinomycete.</title>
        <authorList>
            <person name="Han X."/>
            <person name="Li M."/>
            <person name="Ding Z."/>
            <person name="Zhao J."/>
            <person name="Ji K."/>
            <person name="Wen M."/>
            <person name="Lu T."/>
        </authorList>
    </citation>
    <scope>NUCLEOTIDE SEQUENCE [LARGE SCALE GENOMIC DNA]</scope>
    <source>
        <strain evidence="1">AGR0001</strain>
    </source>
</reference>
<proteinExistence type="predicted"/>
<name>J1RVA3_9ACTN</name>
<sequence>MIAQAIARGKMAFGYFYLDLAQCPPAKFKVVYNSGPLGGTGVRPQGIITAYYQPGLRSNAAC</sequence>
<dbReference type="EMBL" id="AJGV01000226">
    <property type="protein sequence ID" value="EJJ02457.1"/>
    <property type="molecule type" value="Genomic_DNA"/>
</dbReference>
<comment type="caution">
    <text evidence="1">The sequence shown here is derived from an EMBL/GenBank/DDBJ whole genome shotgun (WGS) entry which is preliminary data.</text>
</comment>
<gene>
    <name evidence="1" type="ORF">SU9_33823</name>
</gene>
<dbReference type="HOGENOM" id="CLU_2902133_0_0_11"/>
<accession>J1RVA3</accession>
<dbReference type="AlphaFoldDB" id="J1RVA3"/>
<protein>
    <submittedName>
        <fullName evidence="1">Uncharacterized protein</fullName>
    </submittedName>
</protein>
<evidence type="ECO:0000313" key="1">
    <source>
        <dbReference type="EMBL" id="EJJ02457.1"/>
    </source>
</evidence>
<organism evidence="1">
    <name type="scientific">Streptomyces auratus AGR0001</name>
    <dbReference type="NCBI Taxonomy" id="1160718"/>
    <lineage>
        <taxon>Bacteria</taxon>
        <taxon>Bacillati</taxon>
        <taxon>Actinomycetota</taxon>
        <taxon>Actinomycetes</taxon>
        <taxon>Kitasatosporales</taxon>
        <taxon>Streptomycetaceae</taxon>
        <taxon>Streptomyces</taxon>
    </lineage>
</organism>